<comment type="caution">
    <text evidence="1">The sequence shown here is derived from an EMBL/GenBank/DDBJ whole genome shotgun (WGS) entry which is preliminary data.</text>
</comment>
<sequence>MKGSPDYSKEIKINVPWGHIAAKAWGDEKDKIILVFHGILDNAGVIRSPDTPLTKNRFTIYVSTYLVMGTIHSYRPQLWWPNRFLFSLLYPHFVEKLIMLDTITLYPVTTDYYKPYLSEKFDWHYNMEKKFAASQEPTYTLKEDTKRKTYSTLTKEAAITLAKRSIAAAEDGKYRLTIDQRLKNFINPLSDFRYIIEVIKMNRVTIPILMVLGSDSSIQQQYLQPILRVFREWNNVTIEIIPDGNHDVHNELPERVAPCVSKFLLNKKGSIPHQLMAQPVS</sequence>
<dbReference type="InterPro" id="IPR050266">
    <property type="entry name" value="AB_hydrolase_sf"/>
</dbReference>
<gene>
    <name evidence="1" type="ORF">NQ317_006033</name>
</gene>
<name>A0ABQ9K1S2_9CUCU</name>
<protein>
    <submittedName>
        <fullName evidence="1">Uncharacterized protein</fullName>
    </submittedName>
</protein>
<accession>A0ABQ9K1S2</accession>
<dbReference type="Proteomes" id="UP001162164">
    <property type="component" value="Unassembled WGS sequence"/>
</dbReference>
<evidence type="ECO:0000313" key="1">
    <source>
        <dbReference type="EMBL" id="KAJ8984571.1"/>
    </source>
</evidence>
<dbReference type="SUPFAM" id="SSF53474">
    <property type="entry name" value="alpha/beta-Hydrolases"/>
    <property type="match status" value="1"/>
</dbReference>
<evidence type="ECO:0000313" key="2">
    <source>
        <dbReference type="Proteomes" id="UP001162164"/>
    </source>
</evidence>
<organism evidence="1 2">
    <name type="scientific">Molorchus minor</name>
    <dbReference type="NCBI Taxonomy" id="1323400"/>
    <lineage>
        <taxon>Eukaryota</taxon>
        <taxon>Metazoa</taxon>
        <taxon>Ecdysozoa</taxon>
        <taxon>Arthropoda</taxon>
        <taxon>Hexapoda</taxon>
        <taxon>Insecta</taxon>
        <taxon>Pterygota</taxon>
        <taxon>Neoptera</taxon>
        <taxon>Endopterygota</taxon>
        <taxon>Coleoptera</taxon>
        <taxon>Polyphaga</taxon>
        <taxon>Cucujiformia</taxon>
        <taxon>Chrysomeloidea</taxon>
        <taxon>Cerambycidae</taxon>
        <taxon>Lamiinae</taxon>
        <taxon>Monochamini</taxon>
        <taxon>Molorchus</taxon>
    </lineage>
</organism>
<reference evidence="1" key="1">
    <citation type="journal article" date="2023" name="Insect Mol. Biol.">
        <title>Genome sequencing provides insights into the evolution of gene families encoding plant cell wall-degrading enzymes in longhorned beetles.</title>
        <authorList>
            <person name="Shin N.R."/>
            <person name="Okamura Y."/>
            <person name="Kirsch R."/>
            <person name="Pauchet Y."/>
        </authorList>
    </citation>
    <scope>NUCLEOTIDE SEQUENCE</scope>
    <source>
        <strain evidence="1">MMC_N1</strain>
    </source>
</reference>
<dbReference type="Gene3D" id="3.40.50.1820">
    <property type="entry name" value="alpha/beta hydrolase"/>
    <property type="match status" value="1"/>
</dbReference>
<dbReference type="PANTHER" id="PTHR43798:SF33">
    <property type="entry name" value="HYDROLASE, PUTATIVE (AFU_ORTHOLOGUE AFUA_2G14860)-RELATED"/>
    <property type="match status" value="1"/>
</dbReference>
<proteinExistence type="predicted"/>
<dbReference type="InterPro" id="IPR029058">
    <property type="entry name" value="AB_hydrolase_fold"/>
</dbReference>
<dbReference type="PANTHER" id="PTHR43798">
    <property type="entry name" value="MONOACYLGLYCEROL LIPASE"/>
    <property type="match status" value="1"/>
</dbReference>
<dbReference type="EMBL" id="JAPWTJ010000031">
    <property type="protein sequence ID" value="KAJ8984571.1"/>
    <property type="molecule type" value="Genomic_DNA"/>
</dbReference>
<keyword evidence="2" id="KW-1185">Reference proteome</keyword>